<dbReference type="AlphaFoldDB" id="A0A7G7CNX9"/>
<sequence>MTMPRRAVLAATITFALPLASCADFPGGSGPMTSTVIVTEGAEDAAKDDKGDKDSKNSGKDGKDGKDSAEPKKDSKKDSKKESANFSALAEAYKKDIADPSSIKMNSASGSTPTGTARYGFADVTGDGTPEMLYSVGTDRWEPVSIFYSEDGGKTVKNTNDVLIQGVASSGGGRGSIAAATSGVGIWELSWMSMQPTVSAKHYTLEGNKIKKSGKTLEYSKEGENPKEMRPIAWFDSKNNAGFDILAKGSIPTHSDDMGTTGVLNRNSSGGGAPAQSSESSNSFNGTVRLKTAADLMDGKPTPNGESLSEEFWILELASPQEITAKSAAHTTTKTVSEIYLGENYNWPQYQDKQVTLTADPMTMQFPTDASLPLGMLRLGTSFEVSAG</sequence>
<name>A0A7G7CNX9_9CORY</name>
<feature type="compositionally biased region" description="Basic and acidic residues" evidence="1">
    <location>
        <begin position="44"/>
        <end position="83"/>
    </location>
</feature>
<feature type="compositionally biased region" description="Polar residues" evidence="1">
    <location>
        <begin position="275"/>
        <end position="284"/>
    </location>
</feature>
<feature type="signal peptide" evidence="2">
    <location>
        <begin position="1"/>
        <end position="23"/>
    </location>
</feature>
<keyword evidence="2" id="KW-0732">Signal</keyword>
<evidence type="ECO:0000256" key="2">
    <source>
        <dbReference type="SAM" id="SignalP"/>
    </source>
</evidence>
<proteinExistence type="predicted"/>
<feature type="chain" id="PRO_5028952571" description="Secreted protein" evidence="2">
    <location>
        <begin position="24"/>
        <end position="388"/>
    </location>
</feature>
<reference evidence="3 4" key="1">
    <citation type="submission" date="2020-07" db="EMBL/GenBank/DDBJ databases">
        <title>Complete genome and description of Corynebacterium incognita strain Marseille-Q3630 sp. nov.</title>
        <authorList>
            <person name="Boxberger M."/>
        </authorList>
    </citation>
    <scope>NUCLEOTIDE SEQUENCE [LARGE SCALE GENOMIC DNA]</scope>
    <source>
        <strain evidence="3 4">Marseille-Q3630</strain>
    </source>
</reference>
<dbReference type="RefSeq" id="WP_185175670.1">
    <property type="nucleotide sequence ID" value="NZ_CP059404.1"/>
</dbReference>
<evidence type="ECO:0000256" key="1">
    <source>
        <dbReference type="SAM" id="MobiDB-lite"/>
    </source>
</evidence>
<feature type="region of interest" description="Disordered" evidence="1">
    <location>
        <begin position="254"/>
        <end position="284"/>
    </location>
</feature>
<evidence type="ECO:0008006" key="5">
    <source>
        <dbReference type="Google" id="ProtNLM"/>
    </source>
</evidence>
<gene>
    <name evidence="3" type="ORF">H0194_09660</name>
</gene>
<accession>A0A7G7CNX9</accession>
<evidence type="ECO:0000313" key="3">
    <source>
        <dbReference type="EMBL" id="QNE89295.1"/>
    </source>
</evidence>
<dbReference type="KEGG" id="cik:H0194_09660"/>
<evidence type="ECO:0000313" key="4">
    <source>
        <dbReference type="Proteomes" id="UP000515743"/>
    </source>
</evidence>
<dbReference type="EMBL" id="CP059404">
    <property type="protein sequence ID" value="QNE89295.1"/>
    <property type="molecule type" value="Genomic_DNA"/>
</dbReference>
<dbReference type="Proteomes" id="UP000515743">
    <property type="component" value="Chromosome"/>
</dbReference>
<organism evidence="3 4">
    <name type="scientific">Corynebacterium incognita</name>
    <dbReference type="NCBI Taxonomy" id="2754725"/>
    <lineage>
        <taxon>Bacteria</taxon>
        <taxon>Bacillati</taxon>
        <taxon>Actinomycetota</taxon>
        <taxon>Actinomycetes</taxon>
        <taxon>Mycobacteriales</taxon>
        <taxon>Corynebacteriaceae</taxon>
        <taxon>Corynebacterium</taxon>
    </lineage>
</organism>
<feature type="region of interest" description="Disordered" evidence="1">
    <location>
        <begin position="28"/>
        <end position="83"/>
    </location>
</feature>
<keyword evidence="4" id="KW-1185">Reference proteome</keyword>
<protein>
    <recommendedName>
        <fullName evidence="5">Secreted protein</fullName>
    </recommendedName>
</protein>